<dbReference type="GO" id="GO:0005874">
    <property type="term" value="C:microtubule"/>
    <property type="evidence" value="ECO:0007669"/>
    <property type="project" value="UniProtKB-KW"/>
</dbReference>
<organism evidence="7 8">
    <name type="scientific">Babesia ovata</name>
    <dbReference type="NCBI Taxonomy" id="189622"/>
    <lineage>
        <taxon>Eukaryota</taxon>
        <taxon>Sar</taxon>
        <taxon>Alveolata</taxon>
        <taxon>Apicomplexa</taxon>
        <taxon>Aconoidasida</taxon>
        <taxon>Piroplasmida</taxon>
        <taxon>Babesiidae</taxon>
        <taxon>Babesia</taxon>
    </lineage>
</organism>
<keyword evidence="3" id="KW-0963">Cytoplasm</keyword>
<dbReference type="AlphaFoldDB" id="A0A2H6KHW5"/>
<evidence type="ECO:0000256" key="4">
    <source>
        <dbReference type="ARBA" id="ARBA00022701"/>
    </source>
</evidence>
<keyword evidence="7" id="KW-0269">Exonuclease</keyword>
<dbReference type="OrthoDB" id="27298at2759"/>
<dbReference type="Gene3D" id="1.20.120.1900">
    <property type="entry name" value="Gamma-tubulin complex, C-terminal domain"/>
    <property type="match status" value="1"/>
</dbReference>
<keyword evidence="5" id="KW-0206">Cytoskeleton</keyword>
<reference evidence="7 8" key="1">
    <citation type="journal article" date="2017" name="BMC Genomics">
        <title>Whole-genome assembly of Babesia ovata and comparative genomics between closely related pathogens.</title>
        <authorList>
            <person name="Yamagishi J."/>
            <person name="Asada M."/>
            <person name="Hakimi H."/>
            <person name="Tanaka T.Q."/>
            <person name="Sugimoto C."/>
            <person name="Kawazu S."/>
        </authorList>
    </citation>
    <scope>NUCLEOTIDE SEQUENCE [LARGE SCALE GENOMIC DNA]</scope>
    <source>
        <strain evidence="7 8">Miyake</strain>
    </source>
</reference>
<evidence type="ECO:0000259" key="6">
    <source>
        <dbReference type="Pfam" id="PF04130"/>
    </source>
</evidence>
<dbReference type="InterPro" id="IPR040457">
    <property type="entry name" value="GCP_C"/>
</dbReference>
<evidence type="ECO:0000256" key="2">
    <source>
        <dbReference type="ARBA" id="ARBA00010337"/>
    </source>
</evidence>
<dbReference type="EMBL" id="BDSA01000005">
    <property type="protein sequence ID" value="GBE62586.1"/>
    <property type="molecule type" value="Genomic_DNA"/>
</dbReference>
<evidence type="ECO:0000256" key="3">
    <source>
        <dbReference type="ARBA" id="ARBA00022490"/>
    </source>
</evidence>
<dbReference type="RefSeq" id="XP_028868829.1">
    <property type="nucleotide sequence ID" value="XM_029012996.1"/>
</dbReference>
<comment type="caution">
    <text evidence="7">The sequence shown here is derived from an EMBL/GenBank/DDBJ whole genome shotgun (WGS) entry which is preliminary data.</text>
</comment>
<sequence>MPGDISWACLGVPLHALRSVRESMEQLESNDKPSSQSSAFSDAFDCQSLALESSDDTADRILDQLNNGVAKLVNGSIVALRSVLEDLHNLTAHLSFLSGFCCLRFGDCLDSVFEFVCRSRVPLNYQSRLKSLLLESTMQWQQLSGDKGISVLPTDQVFSLVNRFEYLLKEDAWAPIIELKLFGGSPSALSSFLSDRVMAQYSSILRHLLSFQLLFGEVKQLVRLTLRSSGVVCGFFLTRATTLLLHVCFALDHYYRWLVDSAWSELLHRLSVCSNVSEMSAVHESYVEFLSECLLVTTEGAEEPPTSRINPLFSDSLFLIRRCASEFLRICTSELDDASEELGLVYMVLQSEVDRLKCTLNVLSSHVLPDVPEFGEAEHEMLASALRHRINLNSASCRAVSVLQRLLR</sequence>
<accession>A0A2H6KHW5</accession>
<keyword evidence="4" id="KW-0493">Microtubule</keyword>
<dbReference type="InterPro" id="IPR042241">
    <property type="entry name" value="GCP_C_sf"/>
</dbReference>
<evidence type="ECO:0000313" key="8">
    <source>
        <dbReference type="Proteomes" id="UP000236319"/>
    </source>
</evidence>
<evidence type="ECO:0000313" key="7">
    <source>
        <dbReference type="EMBL" id="GBE62586.1"/>
    </source>
</evidence>
<dbReference type="GO" id="GO:0043015">
    <property type="term" value="F:gamma-tubulin binding"/>
    <property type="evidence" value="ECO:0007669"/>
    <property type="project" value="InterPro"/>
</dbReference>
<feature type="domain" description="Gamma tubulin complex component C-terminal" evidence="6">
    <location>
        <begin position="129"/>
        <end position="393"/>
    </location>
</feature>
<dbReference type="VEuPathDB" id="PiroplasmaDB:BOVATA_040790"/>
<dbReference type="GeneID" id="39876356"/>
<keyword evidence="7" id="KW-0378">Hydrolase</keyword>
<comment type="subcellular location">
    <subcellularLocation>
        <location evidence="1">Cytoplasm</location>
        <location evidence="1">Cytoskeleton</location>
    </subcellularLocation>
</comment>
<dbReference type="Proteomes" id="UP000236319">
    <property type="component" value="Unassembled WGS sequence"/>
</dbReference>
<evidence type="ECO:0000256" key="5">
    <source>
        <dbReference type="ARBA" id="ARBA00023212"/>
    </source>
</evidence>
<evidence type="ECO:0000256" key="1">
    <source>
        <dbReference type="ARBA" id="ARBA00004245"/>
    </source>
</evidence>
<protein>
    <submittedName>
        <fullName evidence="7">Exosome complex exonuclease 1</fullName>
    </submittedName>
</protein>
<keyword evidence="7" id="KW-0540">Nuclease</keyword>
<name>A0A2H6KHW5_9APIC</name>
<comment type="similarity">
    <text evidence="2">Belongs to the TUBGCP family.</text>
</comment>
<gene>
    <name evidence="7" type="ORF">BOVATA_040790</name>
</gene>
<proteinExistence type="inferred from homology"/>
<keyword evidence="8" id="KW-1185">Reference proteome</keyword>
<dbReference type="Pfam" id="PF04130">
    <property type="entry name" value="GCP_C_terminal"/>
    <property type="match status" value="1"/>
</dbReference>
<dbReference type="GO" id="GO:0004527">
    <property type="term" value="F:exonuclease activity"/>
    <property type="evidence" value="ECO:0007669"/>
    <property type="project" value="UniProtKB-KW"/>
</dbReference>